<organism evidence="1 2">
    <name type="scientific">Nonomuraea jiangxiensis</name>
    <dbReference type="NCBI Taxonomy" id="633440"/>
    <lineage>
        <taxon>Bacteria</taxon>
        <taxon>Bacillati</taxon>
        <taxon>Actinomycetota</taxon>
        <taxon>Actinomycetes</taxon>
        <taxon>Streptosporangiales</taxon>
        <taxon>Streptosporangiaceae</taxon>
        <taxon>Nonomuraea</taxon>
    </lineage>
</organism>
<dbReference type="RefSeq" id="WP_143043582.1">
    <property type="nucleotide sequence ID" value="NZ_FNDJ01000002.1"/>
</dbReference>
<reference evidence="1 2" key="1">
    <citation type="submission" date="2016-10" db="EMBL/GenBank/DDBJ databases">
        <authorList>
            <person name="de Groot N.N."/>
        </authorList>
    </citation>
    <scope>NUCLEOTIDE SEQUENCE [LARGE SCALE GENOMIC DNA]</scope>
    <source>
        <strain evidence="1 2">CGMCC 4.6533</strain>
    </source>
</reference>
<dbReference type="EMBL" id="FNDJ01000002">
    <property type="protein sequence ID" value="SDH44626.1"/>
    <property type="molecule type" value="Genomic_DNA"/>
</dbReference>
<accession>A0A1G8CGM1</accession>
<dbReference type="STRING" id="633440.SAMN05421869_102293"/>
<dbReference type="OrthoDB" id="3515089at2"/>
<dbReference type="AlphaFoldDB" id="A0A1G8CGM1"/>
<proteinExistence type="predicted"/>
<keyword evidence="2" id="KW-1185">Reference proteome</keyword>
<sequence>MKRRQAVAALLIGLCAACQVPSHPRPASTSLVRPSTLPGGWHYTYVGAELGGELWDLAATGPDSAWAVGAKGGKAFLLEYDGRTWRPADLPEGLGEVERKEDLRLAAAGRDDLWLFRPDPRRTRVFRRDGTGWHELPAYPWQAIDVRVFAPGDVWLLAGDRRAGHWDGTRWRTRTLPAHASALGAAAPDDMWAVGHRDTGTGPYSQPAAMHWNGRAWRLTPTPAYRFPDPRPPEEETFLYDVVVPSGKEAWAVGVHTFNHGEGGQDPADPPPVVLRWNGSAWNRHLVPIRATCCLLLAPDGTGGVLLGTTFAGISNTWRLTADGAVAELPKMRMPRGQIGDLTAMTHVPGTHTVLAVGTLRARGAPRITVAEFDADEE</sequence>
<gene>
    <name evidence="1" type="ORF">SAMN05421869_102293</name>
</gene>
<protein>
    <submittedName>
        <fullName evidence="1">Uncharacterized protein</fullName>
    </submittedName>
</protein>
<dbReference type="Proteomes" id="UP000199202">
    <property type="component" value="Unassembled WGS sequence"/>
</dbReference>
<evidence type="ECO:0000313" key="2">
    <source>
        <dbReference type="Proteomes" id="UP000199202"/>
    </source>
</evidence>
<name>A0A1G8CGM1_9ACTN</name>
<evidence type="ECO:0000313" key="1">
    <source>
        <dbReference type="EMBL" id="SDH44626.1"/>
    </source>
</evidence>